<keyword evidence="2" id="KW-0346">Stress response</keyword>
<gene>
    <name evidence="2" type="primary">Hsp67Bb</name>
    <name evidence="2" type="ORF">Anas_05487</name>
</gene>
<dbReference type="EMBL" id="SEYY01019002">
    <property type="protein sequence ID" value="KAB7498776.1"/>
    <property type="molecule type" value="Genomic_DNA"/>
</dbReference>
<accession>A0A5N5SX15</accession>
<dbReference type="SUPFAM" id="SSF52821">
    <property type="entry name" value="Rhodanese/Cell cycle control phosphatase"/>
    <property type="match status" value="1"/>
</dbReference>
<dbReference type="InterPro" id="IPR001763">
    <property type="entry name" value="Rhodanese-like_dom"/>
</dbReference>
<name>A0A5N5SX15_9CRUS</name>
<evidence type="ECO:0000259" key="1">
    <source>
        <dbReference type="PROSITE" id="PS50206"/>
    </source>
</evidence>
<evidence type="ECO:0000313" key="3">
    <source>
        <dbReference type="Proteomes" id="UP000326759"/>
    </source>
</evidence>
<evidence type="ECO:0000313" key="2">
    <source>
        <dbReference type="EMBL" id="KAB7498776.1"/>
    </source>
</evidence>
<organism evidence="2 3">
    <name type="scientific">Armadillidium nasatum</name>
    <dbReference type="NCBI Taxonomy" id="96803"/>
    <lineage>
        <taxon>Eukaryota</taxon>
        <taxon>Metazoa</taxon>
        <taxon>Ecdysozoa</taxon>
        <taxon>Arthropoda</taxon>
        <taxon>Crustacea</taxon>
        <taxon>Multicrustacea</taxon>
        <taxon>Malacostraca</taxon>
        <taxon>Eumalacostraca</taxon>
        <taxon>Peracarida</taxon>
        <taxon>Isopoda</taxon>
        <taxon>Oniscidea</taxon>
        <taxon>Crinocheta</taxon>
        <taxon>Armadillidiidae</taxon>
        <taxon>Armadillidium</taxon>
    </lineage>
</organism>
<sequence length="171" mass="19288">MVTHLIRHHMRKIFIQSFQGQTSCNNSLPFLPFIKGNSTRFYSSEFSASNLPEIKFEELKEKLEKNEILLIDVRSERELIENGYIHNSINIPLGGVGVSLLRPDAEFKELYGIEKPSPNKPIATMCLLGIRALTAQLALKGAGYTDVRLYRGSFNDWTLKGGPIEFKSSKA</sequence>
<dbReference type="OrthoDB" id="566238at2759"/>
<proteinExistence type="predicted"/>
<dbReference type="Proteomes" id="UP000326759">
    <property type="component" value="Unassembled WGS sequence"/>
</dbReference>
<dbReference type="Gene3D" id="3.40.250.10">
    <property type="entry name" value="Rhodanese-like domain"/>
    <property type="match status" value="1"/>
</dbReference>
<comment type="caution">
    <text evidence="2">The sequence shown here is derived from an EMBL/GenBank/DDBJ whole genome shotgun (WGS) entry which is preliminary data.</text>
</comment>
<dbReference type="PANTHER" id="PTHR44086:SF10">
    <property type="entry name" value="THIOSULFATE SULFURTRANSFERASE_RHODANESE-LIKE DOMAIN-CONTAINING PROTEIN 3"/>
    <property type="match status" value="1"/>
</dbReference>
<dbReference type="PANTHER" id="PTHR44086">
    <property type="entry name" value="THIOSULFATE SULFURTRANSFERASE RDL2, MITOCHONDRIAL-RELATED"/>
    <property type="match status" value="1"/>
</dbReference>
<feature type="domain" description="Rhodanese" evidence="1">
    <location>
        <begin position="64"/>
        <end position="166"/>
    </location>
</feature>
<keyword evidence="3" id="KW-1185">Reference proteome</keyword>
<dbReference type="PROSITE" id="PS50206">
    <property type="entry name" value="RHODANESE_3"/>
    <property type="match status" value="1"/>
</dbReference>
<dbReference type="SMART" id="SM00450">
    <property type="entry name" value="RHOD"/>
    <property type="match status" value="1"/>
</dbReference>
<protein>
    <submittedName>
        <fullName evidence="2">Heat shock protein</fullName>
    </submittedName>
</protein>
<dbReference type="Pfam" id="PF00581">
    <property type="entry name" value="Rhodanese"/>
    <property type="match status" value="1"/>
</dbReference>
<dbReference type="AlphaFoldDB" id="A0A5N5SX15"/>
<dbReference type="InterPro" id="IPR036873">
    <property type="entry name" value="Rhodanese-like_dom_sf"/>
</dbReference>
<reference evidence="2 3" key="1">
    <citation type="journal article" date="2019" name="PLoS Biol.">
        <title>Sex chromosomes control vertical transmission of feminizing Wolbachia symbionts in an isopod.</title>
        <authorList>
            <person name="Becking T."/>
            <person name="Chebbi M.A."/>
            <person name="Giraud I."/>
            <person name="Moumen B."/>
            <person name="Laverre T."/>
            <person name="Caubet Y."/>
            <person name="Peccoud J."/>
            <person name="Gilbert C."/>
            <person name="Cordaux R."/>
        </authorList>
    </citation>
    <scope>NUCLEOTIDE SEQUENCE [LARGE SCALE GENOMIC DNA]</scope>
    <source>
        <strain evidence="2">ANa2</strain>
        <tissue evidence="2">Whole body excluding digestive tract and cuticle</tissue>
    </source>
</reference>